<evidence type="ECO:0000256" key="1">
    <source>
        <dbReference type="SAM" id="MobiDB-lite"/>
    </source>
</evidence>
<keyword evidence="2" id="KW-0812">Transmembrane</keyword>
<accession>A0A811LPE4</accession>
<comment type="caution">
    <text evidence="3">The sequence shown here is derived from an EMBL/GenBank/DDBJ whole genome shotgun (WGS) entry which is preliminary data.</text>
</comment>
<feature type="compositionally biased region" description="Polar residues" evidence="1">
    <location>
        <begin position="177"/>
        <end position="190"/>
    </location>
</feature>
<feature type="transmembrane region" description="Helical" evidence="2">
    <location>
        <begin position="84"/>
        <end position="107"/>
    </location>
</feature>
<keyword evidence="2" id="KW-0472">Membrane</keyword>
<evidence type="ECO:0000313" key="3">
    <source>
        <dbReference type="EMBL" id="CAD5228732.1"/>
    </source>
</evidence>
<feature type="transmembrane region" description="Helical" evidence="2">
    <location>
        <begin position="127"/>
        <end position="148"/>
    </location>
</feature>
<feature type="transmembrane region" description="Helical" evidence="2">
    <location>
        <begin position="55"/>
        <end position="72"/>
    </location>
</feature>
<evidence type="ECO:0008006" key="5">
    <source>
        <dbReference type="Google" id="ProtNLM"/>
    </source>
</evidence>
<name>A0A811LPE4_9BILA</name>
<reference evidence="3" key="1">
    <citation type="submission" date="2020-09" db="EMBL/GenBank/DDBJ databases">
        <authorList>
            <person name="Kikuchi T."/>
        </authorList>
    </citation>
    <scope>NUCLEOTIDE SEQUENCE</scope>
    <source>
        <strain evidence="3">SH1</strain>
    </source>
</reference>
<dbReference type="EMBL" id="CAJFCW020000006">
    <property type="protein sequence ID" value="CAG9124929.1"/>
    <property type="molecule type" value="Genomic_DNA"/>
</dbReference>
<evidence type="ECO:0000256" key="2">
    <source>
        <dbReference type="SAM" id="Phobius"/>
    </source>
</evidence>
<feature type="region of interest" description="Disordered" evidence="1">
    <location>
        <begin position="177"/>
        <end position="197"/>
    </location>
</feature>
<gene>
    <name evidence="3" type="ORF">BOKJ2_LOCUS12825</name>
</gene>
<keyword evidence="2" id="KW-1133">Transmembrane helix</keyword>
<dbReference type="AlphaFoldDB" id="A0A811LPE4"/>
<dbReference type="Proteomes" id="UP000783686">
    <property type="component" value="Unassembled WGS sequence"/>
</dbReference>
<protein>
    <recommendedName>
        <fullName evidence="5">Transmembrane protein</fullName>
    </recommendedName>
</protein>
<sequence length="197" mass="23354">MDWFEKIFVFFYPLIKNWVNFCGMKLWTFSMLLAVFASFETLGLIVFFSAIEFDTVSFVLGLTNLANILLIIGSTRQFIWLQLFYCGLQHFVSLFKASLFGITWFILNILDFFGLDIQNNYIYPDLFVFHKGLAMGMAVFFIMETFFYQFHIAIVYRNCILLETIHQHIMENRQRQVESTGRRNTGNSFDTFYEDVR</sequence>
<keyword evidence="4" id="KW-1185">Reference proteome</keyword>
<dbReference type="EMBL" id="CAJFDH010000006">
    <property type="protein sequence ID" value="CAD5228732.1"/>
    <property type="molecule type" value="Genomic_DNA"/>
</dbReference>
<proteinExistence type="predicted"/>
<organism evidence="3 4">
    <name type="scientific">Bursaphelenchus okinawaensis</name>
    <dbReference type="NCBI Taxonomy" id="465554"/>
    <lineage>
        <taxon>Eukaryota</taxon>
        <taxon>Metazoa</taxon>
        <taxon>Ecdysozoa</taxon>
        <taxon>Nematoda</taxon>
        <taxon>Chromadorea</taxon>
        <taxon>Rhabditida</taxon>
        <taxon>Tylenchina</taxon>
        <taxon>Tylenchomorpha</taxon>
        <taxon>Aphelenchoidea</taxon>
        <taxon>Aphelenchoididae</taxon>
        <taxon>Bursaphelenchus</taxon>
    </lineage>
</organism>
<feature type="transmembrane region" description="Helical" evidence="2">
    <location>
        <begin position="26"/>
        <end position="49"/>
    </location>
</feature>
<evidence type="ECO:0000313" key="4">
    <source>
        <dbReference type="Proteomes" id="UP000614601"/>
    </source>
</evidence>
<dbReference type="OrthoDB" id="10349395at2759"/>
<dbReference type="Proteomes" id="UP000614601">
    <property type="component" value="Unassembled WGS sequence"/>
</dbReference>